<evidence type="ECO:0000259" key="1">
    <source>
        <dbReference type="Pfam" id="PF09722"/>
    </source>
</evidence>
<dbReference type="RefSeq" id="WP_205490358.1">
    <property type="nucleotide sequence ID" value="NZ_JAFHKI010000067.1"/>
</dbReference>
<evidence type="ECO:0000313" key="3">
    <source>
        <dbReference type="Proteomes" id="UP001154860"/>
    </source>
</evidence>
<dbReference type="Proteomes" id="UP001154860">
    <property type="component" value="Unassembled WGS sequence"/>
</dbReference>
<dbReference type="EMBL" id="JAFHKJ010000042">
    <property type="protein sequence ID" value="MBN2976404.1"/>
    <property type="molecule type" value="Genomic_DNA"/>
</dbReference>
<comment type="caution">
    <text evidence="2">The sequence shown here is derived from an EMBL/GenBank/DDBJ whole genome shotgun (WGS) entry which is preliminary data.</text>
</comment>
<protein>
    <submittedName>
        <fullName evidence="2">DUF2384 domain-containing protein</fullName>
    </submittedName>
</protein>
<dbReference type="Pfam" id="PF09722">
    <property type="entry name" value="Xre_MbcA_ParS_C"/>
    <property type="match status" value="1"/>
</dbReference>
<proteinExistence type="predicted"/>
<dbReference type="InterPro" id="IPR024467">
    <property type="entry name" value="Xre/MbcA/ParS-like_toxin-bd"/>
</dbReference>
<feature type="domain" description="Antitoxin Xre/MbcA/ParS-like toxin-binding" evidence="1">
    <location>
        <begin position="103"/>
        <end position="153"/>
    </location>
</feature>
<evidence type="ECO:0000313" key="2">
    <source>
        <dbReference type="EMBL" id="MBN2976404.1"/>
    </source>
</evidence>
<organism evidence="2 3">
    <name type="scientific">Pseudomonas lactucae</name>
    <dbReference type="NCBI Taxonomy" id="2813360"/>
    <lineage>
        <taxon>Bacteria</taxon>
        <taxon>Pseudomonadati</taxon>
        <taxon>Pseudomonadota</taxon>
        <taxon>Gammaproteobacteria</taxon>
        <taxon>Pseudomonadales</taxon>
        <taxon>Pseudomonadaceae</taxon>
        <taxon>Pseudomonas</taxon>
    </lineage>
</organism>
<keyword evidence="3" id="KW-1185">Reference proteome</keyword>
<reference evidence="2 3" key="2">
    <citation type="journal article" date="2023" name="Plant Pathol.">
        <title>Dismantling and reorganizing Pseudomonas marginalis sensu#lato.</title>
        <authorList>
            <person name="Sawada H."/>
            <person name="Fujikawa T."/>
            <person name="Satou M."/>
        </authorList>
    </citation>
    <scope>NUCLEOTIDE SEQUENCE [LARGE SCALE GENOMIC DNA]</scope>
    <source>
        <strain evidence="2 3">MAFF 301381</strain>
    </source>
</reference>
<dbReference type="AlphaFoldDB" id="A0A9X0YBU9"/>
<name>A0A9X0YBU9_9PSED</name>
<gene>
    <name evidence="2" type="ORF">JWR99_10680</name>
</gene>
<reference evidence="2 3" key="1">
    <citation type="journal article" date="2021" name="Int. J. Syst. Evol. Microbiol.">
        <title>Pseudomonas lactucae sp. nov., a pathogen causing bacterial rot of lettuce in Japan.</title>
        <authorList>
            <person name="Sawada H."/>
            <person name="Fujikawa T."/>
            <person name="Satou M."/>
        </authorList>
    </citation>
    <scope>NUCLEOTIDE SEQUENCE [LARGE SCALE GENOMIC DNA]</scope>
    <source>
        <strain evidence="2 3">MAFF 301381</strain>
    </source>
</reference>
<dbReference type="InterPro" id="IPR011979">
    <property type="entry name" value="Antitox_Xre"/>
</dbReference>
<sequence>MVTPAAQPSLKAKSVLKPTECLTRAKAGQLSQLDIFLLVKEGFALKNVQAMLSISELYSSADVTARVLGKSLQALRRRGHIESARLDAQQSAIAYQYAKALEHATSVFGTQKHAEEWLSHPCKYLAGGIPVELIGNSLGFRAVEDYLKRVEYGVYQ</sequence>
<dbReference type="NCBIfam" id="TIGR02293">
    <property type="entry name" value="TAS_TIGR02293"/>
    <property type="match status" value="1"/>
</dbReference>
<accession>A0A9X0YBU9</accession>